<evidence type="ECO:0000313" key="2">
    <source>
        <dbReference type="Proteomes" id="UP000499080"/>
    </source>
</evidence>
<reference evidence="1 2" key="1">
    <citation type="journal article" date="2019" name="Sci. Rep.">
        <title>Orb-weaving spider Araneus ventricosus genome elucidates the spidroin gene catalogue.</title>
        <authorList>
            <person name="Kono N."/>
            <person name="Nakamura H."/>
            <person name="Ohtoshi R."/>
            <person name="Moran D.A.P."/>
            <person name="Shinohara A."/>
            <person name="Yoshida Y."/>
            <person name="Fujiwara M."/>
            <person name="Mori M."/>
            <person name="Tomita M."/>
            <person name="Arakawa K."/>
        </authorList>
    </citation>
    <scope>NUCLEOTIDE SEQUENCE [LARGE SCALE GENOMIC DNA]</scope>
</reference>
<evidence type="ECO:0000313" key="1">
    <source>
        <dbReference type="EMBL" id="GBL96081.1"/>
    </source>
</evidence>
<gene>
    <name evidence="1" type="ORF">AVEN_104320_1</name>
</gene>
<dbReference type="EMBL" id="BGPR01000117">
    <property type="protein sequence ID" value="GBL96081.1"/>
    <property type="molecule type" value="Genomic_DNA"/>
</dbReference>
<proteinExistence type="predicted"/>
<name>A0A4Y2BUY3_ARAVE</name>
<comment type="caution">
    <text evidence="1">The sequence shown here is derived from an EMBL/GenBank/DDBJ whole genome shotgun (WGS) entry which is preliminary data.</text>
</comment>
<protein>
    <submittedName>
        <fullName evidence="1">Uncharacterized protein</fullName>
    </submittedName>
</protein>
<organism evidence="1 2">
    <name type="scientific">Araneus ventricosus</name>
    <name type="common">Orbweaver spider</name>
    <name type="synonym">Epeira ventricosa</name>
    <dbReference type="NCBI Taxonomy" id="182803"/>
    <lineage>
        <taxon>Eukaryota</taxon>
        <taxon>Metazoa</taxon>
        <taxon>Ecdysozoa</taxon>
        <taxon>Arthropoda</taxon>
        <taxon>Chelicerata</taxon>
        <taxon>Arachnida</taxon>
        <taxon>Araneae</taxon>
        <taxon>Araneomorphae</taxon>
        <taxon>Entelegynae</taxon>
        <taxon>Araneoidea</taxon>
        <taxon>Araneidae</taxon>
        <taxon>Araneus</taxon>
    </lineage>
</organism>
<keyword evidence="2" id="KW-1185">Reference proteome</keyword>
<accession>A0A4Y2BUY3</accession>
<sequence length="85" mass="9399">MDDQYIVLQTKRYRYQSAGIIAQQLIMATSLFTAAKCLHKGGLSVRRPKRCIPLRDTHQQSSINALYASLRSTKAGGLINGVMSS</sequence>
<dbReference type="Proteomes" id="UP000499080">
    <property type="component" value="Unassembled WGS sequence"/>
</dbReference>
<dbReference type="AlphaFoldDB" id="A0A4Y2BUY3"/>